<organism evidence="2 3">
    <name type="scientific">Zea mays</name>
    <name type="common">Maize</name>
    <dbReference type="NCBI Taxonomy" id="4577"/>
    <lineage>
        <taxon>Eukaryota</taxon>
        <taxon>Viridiplantae</taxon>
        <taxon>Streptophyta</taxon>
        <taxon>Embryophyta</taxon>
        <taxon>Tracheophyta</taxon>
        <taxon>Spermatophyta</taxon>
        <taxon>Magnoliopsida</taxon>
        <taxon>Liliopsida</taxon>
        <taxon>Poales</taxon>
        <taxon>Poaceae</taxon>
        <taxon>PACMAD clade</taxon>
        <taxon>Panicoideae</taxon>
        <taxon>Andropogonodae</taxon>
        <taxon>Andropogoneae</taxon>
        <taxon>Tripsacinae</taxon>
        <taxon>Zea</taxon>
    </lineage>
</organism>
<evidence type="ECO:0000256" key="1">
    <source>
        <dbReference type="SAM" id="MobiDB-lite"/>
    </source>
</evidence>
<name>A0A804PV13_MAIZE</name>
<accession>A0A804PV13</accession>
<protein>
    <submittedName>
        <fullName evidence="2">Uncharacterized protein</fullName>
    </submittedName>
</protein>
<sequence length="120" mass="12541">MNFAHHGLGVRICVLLGVGARSSPALVLGTGLSGGLVLLDLAAAAAPVGLSRLGFTSVGEVGSHGRRRVGARLHPGGGHSRRRRASEEGRNEERLDILFAWVGSVRTQPSGTNWALSWPT</sequence>
<feature type="region of interest" description="Disordered" evidence="1">
    <location>
        <begin position="66"/>
        <end position="90"/>
    </location>
</feature>
<keyword evidence="3" id="KW-1185">Reference proteome</keyword>
<proteinExistence type="predicted"/>
<reference evidence="3" key="1">
    <citation type="journal article" date="2009" name="Science">
        <title>The B73 maize genome: complexity, diversity, and dynamics.</title>
        <authorList>
            <person name="Schnable P.S."/>
            <person name="Ware D."/>
            <person name="Fulton R.S."/>
            <person name="Stein J.C."/>
            <person name="Wei F."/>
            <person name="Pasternak S."/>
            <person name="Liang C."/>
            <person name="Zhang J."/>
            <person name="Fulton L."/>
            <person name="Graves T.A."/>
            <person name="Minx P."/>
            <person name="Reily A.D."/>
            <person name="Courtney L."/>
            <person name="Kruchowski S.S."/>
            <person name="Tomlinson C."/>
            <person name="Strong C."/>
            <person name="Delehaunty K."/>
            <person name="Fronick C."/>
            <person name="Courtney B."/>
            <person name="Rock S.M."/>
            <person name="Belter E."/>
            <person name="Du F."/>
            <person name="Kim K."/>
            <person name="Abbott R.M."/>
            <person name="Cotton M."/>
            <person name="Levy A."/>
            <person name="Marchetto P."/>
            <person name="Ochoa K."/>
            <person name="Jackson S.M."/>
            <person name="Gillam B."/>
            <person name="Chen W."/>
            <person name="Yan L."/>
            <person name="Higginbotham J."/>
            <person name="Cardenas M."/>
            <person name="Waligorski J."/>
            <person name="Applebaum E."/>
            <person name="Phelps L."/>
            <person name="Falcone J."/>
            <person name="Kanchi K."/>
            <person name="Thane T."/>
            <person name="Scimone A."/>
            <person name="Thane N."/>
            <person name="Henke J."/>
            <person name="Wang T."/>
            <person name="Ruppert J."/>
            <person name="Shah N."/>
            <person name="Rotter K."/>
            <person name="Hodges J."/>
            <person name="Ingenthron E."/>
            <person name="Cordes M."/>
            <person name="Kohlberg S."/>
            <person name="Sgro J."/>
            <person name="Delgado B."/>
            <person name="Mead K."/>
            <person name="Chinwalla A."/>
            <person name="Leonard S."/>
            <person name="Crouse K."/>
            <person name="Collura K."/>
            <person name="Kudrna D."/>
            <person name="Currie J."/>
            <person name="He R."/>
            <person name="Angelova A."/>
            <person name="Rajasekar S."/>
            <person name="Mueller T."/>
            <person name="Lomeli R."/>
            <person name="Scara G."/>
            <person name="Ko A."/>
            <person name="Delaney K."/>
            <person name="Wissotski M."/>
            <person name="Lopez G."/>
            <person name="Campos D."/>
            <person name="Braidotti M."/>
            <person name="Ashley E."/>
            <person name="Golser W."/>
            <person name="Kim H."/>
            <person name="Lee S."/>
            <person name="Lin J."/>
            <person name="Dujmic Z."/>
            <person name="Kim W."/>
            <person name="Talag J."/>
            <person name="Zuccolo A."/>
            <person name="Fan C."/>
            <person name="Sebastian A."/>
            <person name="Kramer M."/>
            <person name="Spiegel L."/>
            <person name="Nascimento L."/>
            <person name="Zutavern T."/>
            <person name="Miller B."/>
            <person name="Ambroise C."/>
            <person name="Muller S."/>
            <person name="Spooner W."/>
            <person name="Narechania A."/>
            <person name="Ren L."/>
            <person name="Wei S."/>
            <person name="Kumari S."/>
            <person name="Faga B."/>
            <person name="Levy M.J."/>
            <person name="McMahan L."/>
            <person name="Van Buren P."/>
            <person name="Vaughn M.W."/>
            <person name="Ying K."/>
            <person name="Yeh C.-T."/>
            <person name="Emrich S.J."/>
            <person name="Jia Y."/>
            <person name="Kalyanaraman A."/>
            <person name="Hsia A.-P."/>
            <person name="Barbazuk W.B."/>
            <person name="Baucom R.S."/>
            <person name="Brutnell T.P."/>
            <person name="Carpita N.C."/>
            <person name="Chaparro C."/>
            <person name="Chia J.-M."/>
            <person name="Deragon J.-M."/>
            <person name="Estill J.C."/>
            <person name="Fu Y."/>
            <person name="Jeddeloh J.A."/>
            <person name="Han Y."/>
            <person name="Lee H."/>
            <person name="Li P."/>
            <person name="Lisch D.R."/>
            <person name="Liu S."/>
            <person name="Liu Z."/>
            <person name="Nagel D.H."/>
            <person name="McCann M.C."/>
            <person name="SanMiguel P."/>
            <person name="Myers A.M."/>
            <person name="Nettleton D."/>
            <person name="Nguyen J."/>
            <person name="Penning B.W."/>
            <person name="Ponnala L."/>
            <person name="Schneider K.L."/>
            <person name="Schwartz D.C."/>
            <person name="Sharma A."/>
            <person name="Soderlund C."/>
            <person name="Springer N.M."/>
            <person name="Sun Q."/>
            <person name="Wang H."/>
            <person name="Waterman M."/>
            <person name="Westerman R."/>
            <person name="Wolfgruber T.K."/>
            <person name="Yang L."/>
            <person name="Yu Y."/>
            <person name="Zhang L."/>
            <person name="Zhou S."/>
            <person name="Zhu Q."/>
            <person name="Bennetzen J.L."/>
            <person name="Dawe R.K."/>
            <person name="Jiang J."/>
            <person name="Jiang N."/>
            <person name="Presting G.G."/>
            <person name="Wessler S.R."/>
            <person name="Aluru S."/>
            <person name="Martienssen R.A."/>
            <person name="Clifton S.W."/>
            <person name="McCombie W.R."/>
            <person name="Wing R.A."/>
            <person name="Wilson R.K."/>
        </authorList>
    </citation>
    <scope>NUCLEOTIDE SEQUENCE [LARGE SCALE GENOMIC DNA]</scope>
    <source>
        <strain evidence="3">cv. B73</strain>
    </source>
</reference>
<dbReference type="Gramene" id="Zm00001eb271740_T001">
    <property type="protein sequence ID" value="Zm00001eb271740_P001"/>
    <property type="gene ID" value="Zm00001eb271740"/>
</dbReference>
<dbReference type="InParanoid" id="A0A804PV13"/>
<dbReference type="Proteomes" id="UP000007305">
    <property type="component" value="Chromosome 6"/>
</dbReference>
<evidence type="ECO:0000313" key="2">
    <source>
        <dbReference type="EnsemblPlants" id="Zm00001eb271740_P001"/>
    </source>
</evidence>
<reference evidence="2" key="2">
    <citation type="submission" date="2019-07" db="EMBL/GenBank/DDBJ databases">
        <authorList>
            <person name="Seetharam A."/>
            <person name="Woodhouse M."/>
            <person name="Cannon E."/>
        </authorList>
    </citation>
    <scope>NUCLEOTIDE SEQUENCE [LARGE SCALE GENOMIC DNA]</scope>
    <source>
        <strain evidence="2">cv. B73</strain>
    </source>
</reference>
<evidence type="ECO:0000313" key="3">
    <source>
        <dbReference type="Proteomes" id="UP000007305"/>
    </source>
</evidence>
<dbReference type="AlphaFoldDB" id="A0A804PV13"/>
<reference evidence="2" key="3">
    <citation type="submission" date="2021-05" db="UniProtKB">
        <authorList>
            <consortium name="EnsemblPlants"/>
        </authorList>
    </citation>
    <scope>IDENTIFICATION</scope>
    <source>
        <strain evidence="2">cv. B73</strain>
    </source>
</reference>
<dbReference type="EnsemblPlants" id="Zm00001eb271740_T001">
    <property type="protein sequence ID" value="Zm00001eb271740_P001"/>
    <property type="gene ID" value="Zm00001eb271740"/>
</dbReference>